<comment type="caution">
    <text evidence="3">The sequence shown here is derived from an EMBL/GenBank/DDBJ whole genome shotgun (WGS) entry which is preliminary data.</text>
</comment>
<accession>A0ABW4GJ00</accession>
<evidence type="ECO:0000313" key="3">
    <source>
        <dbReference type="EMBL" id="MFD1542349.1"/>
    </source>
</evidence>
<reference evidence="4" key="1">
    <citation type="journal article" date="2019" name="Int. J. Syst. Evol. Microbiol.">
        <title>The Global Catalogue of Microorganisms (GCM) 10K type strain sequencing project: providing services to taxonomists for standard genome sequencing and annotation.</title>
        <authorList>
            <consortium name="The Broad Institute Genomics Platform"/>
            <consortium name="The Broad Institute Genome Sequencing Center for Infectious Disease"/>
            <person name="Wu L."/>
            <person name="Ma J."/>
        </authorList>
    </citation>
    <scope>NUCLEOTIDE SEQUENCE [LARGE SCALE GENOMIC DNA]</scope>
    <source>
        <strain evidence="4">CGMCC 1.15399</strain>
    </source>
</reference>
<name>A0ABW4GJ00_9ACTN</name>
<dbReference type="RefSeq" id="WP_219531325.1">
    <property type="nucleotide sequence ID" value="NZ_JAHKRM010000011.1"/>
</dbReference>
<evidence type="ECO:0000256" key="1">
    <source>
        <dbReference type="SAM" id="MobiDB-lite"/>
    </source>
</evidence>
<organism evidence="3 4">
    <name type="scientific">Nonomuraea guangzhouensis</name>
    <dbReference type="NCBI Taxonomy" id="1291555"/>
    <lineage>
        <taxon>Bacteria</taxon>
        <taxon>Bacillati</taxon>
        <taxon>Actinomycetota</taxon>
        <taxon>Actinomycetes</taxon>
        <taxon>Streptosporangiales</taxon>
        <taxon>Streptosporangiaceae</taxon>
        <taxon>Nonomuraea</taxon>
    </lineage>
</organism>
<keyword evidence="2" id="KW-0732">Signal</keyword>
<dbReference type="Proteomes" id="UP001597097">
    <property type="component" value="Unassembled WGS sequence"/>
</dbReference>
<feature type="region of interest" description="Disordered" evidence="1">
    <location>
        <begin position="281"/>
        <end position="300"/>
    </location>
</feature>
<dbReference type="EMBL" id="JBHUCM010000031">
    <property type="protein sequence ID" value="MFD1542349.1"/>
    <property type="molecule type" value="Genomic_DNA"/>
</dbReference>
<evidence type="ECO:0000313" key="4">
    <source>
        <dbReference type="Proteomes" id="UP001597097"/>
    </source>
</evidence>
<evidence type="ECO:0008006" key="5">
    <source>
        <dbReference type="Google" id="ProtNLM"/>
    </source>
</evidence>
<evidence type="ECO:0000256" key="2">
    <source>
        <dbReference type="SAM" id="SignalP"/>
    </source>
</evidence>
<feature type="signal peptide" evidence="2">
    <location>
        <begin position="1"/>
        <end position="22"/>
    </location>
</feature>
<keyword evidence="4" id="KW-1185">Reference proteome</keyword>
<sequence length="300" mass="32481">MRRWIAGAVAVSALAVAGPAFAQAKPADPVAALKKQFVAGQGVKLTEHTSITVGRESYTRADRQGVIGFDAKGIAGAENTRTPILTKKERARLEKMAAKDPSISDSVDLLTERIYLVSAGKRLYVNGGLYGTLMPENKTWIGMNGSPSSAAYGDQLINVFEPATLKYLLSKTKTVSGAQYRGSVTFAELYKLSPTFREQIATKPTGKPAKTVISWRLTLDAQKLVKRLAISWSMKVTKKVTLSASTESRYTEWGTAVNVTAPPADQVVDFKELMKKAPEPPAAIDRNYVSVPPDDEGNTE</sequence>
<gene>
    <name evidence="3" type="ORF">ACFSJ0_35220</name>
</gene>
<feature type="chain" id="PRO_5046912313" description="DUF2092 domain-containing protein" evidence="2">
    <location>
        <begin position="23"/>
        <end position="300"/>
    </location>
</feature>
<proteinExistence type="predicted"/>
<protein>
    <recommendedName>
        <fullName evidence="5">DUF2092 domain-containing protein</fullName>
    </recommendedName>
</protein>